<protein>
    <submittedName>
        <fullName evidence="1">Uncharacterized protein</fullName>
    </submittedName>
</protein>
<accession>A0ACB7Z0I5</accession>
<organism evidence="1 2">
    <name type="scientific">Vaccinium darrowii</name>
    <dbReference type="NCBI Taxonomy" id="229202"/>
    <lineage>
        <taxon>Eukaryota</taxon>
        <taxon>Viridiplantae</taxon>
        <taxon>Streptophyta</taxon>
        <taxon>Embryophyta</taxon>
        <taxon>Tracheophyta</taxon>
        <taxon>Spermatophyta</taxon>
        <taxon>Magnoliopsida</taxon>
        <taxon>eudicotyledons</taxon>
        <taxon>Gunneridae</taxon>
        <taxon>Pentapetalae</taxon>
        <taxon>asterids</taxon>
        <taxon>Ericales</taxon>
        <taxon>Ericaceae</taxon>
        <taxon>Vaccinioideae</taxon>
        <taxon>Vaccinieae</taxon>
        <taxon>Vaccinium</taxon>
    </lineage>
</organism>
<dbReference type="Proteomes" id="UP000828048">
    <property type="component" value="Chromosome 4"/>
</dbReference>
<dbReference type="EMBL" id="CM037154">
    <property type="protein sequence ID" value="KAH7859435.1"/>
    <property type="molecule type" value="Genomic_DNA"/>
</dbReference>
<sequence length="318" mass="36382">MAGNRAWIQMGDFNSVRLTSERLVGFDAKAADEFNDCLTYISQDDLPSKGFWFTWTNKRGGSGDNKSRIDRVIANTSWMDLFPYAEANFLAPGISDHCSISVCLGTTNLKRKPFNFFNFWMQHPEFEQILHSSWSEPLEGRPMFVLAAKLKRLKGILKQLNLRSFSNITRRVIVARDQLEIAQQQLFATPFDPELCRKEKEMVCHYIGLRNAEESFMKQRSRVKWLALGDKNTSFFHQKLCAHRARNSIQSLHTTGGTLIEDPDAIKNEIVNYYTNLLGTPFSARVDARSQLQEAIKSQIPMAAMDQLGLLVDEDMEL</sequence>
<name>A0ACB7Z0I5_9ERIC</name>
<reference evidence="1 2" key="1">
    <citation type="journal article" date="2021" name="Hortic Res">
        <title>High-quality reference genome and annotation aids understanding of berry development for evergreen blueberry (Vaccinium darrowii).</title>
        <authorList>
            <person name="Yu J."/>
            <person name="Hulse-Kemp A.M."/>
            <person name="Babiker E."/>
            <person name="Staton M."/>
        </authorList>
    </citation>
    <scope>NUCLEOTIDE SEQUENCE [LARGE SCALE GENOMIC DNA]</scope>
    <source>
        <strain evidence="2">cv. NJ 8807/NJ 8810</strain>
        <tissue evidence="1">Young leaf</tissue>
    </source>
</reference>
<keyword evidence="2" id="KW-1185">Reference proteome</keyword>
<proteinExistence type="predicted"/>
<evidence type="ECO:0000313" key="1">
    <source>
        <dbReference type="EMBL" id="KAH7859435.1"/>
    </source>
</evidence>
<gene>
    <name evidence="1" type="ORF">Vadar_001105</name>
</gene>
<comment type="caution">
    <text evidence="1">The sequence shown here is derived from an EMBL/GenBank/DDBJ whole genome shotgun (WGS) entry which is preliminary data.</text>
</comment>
<evidence type="ECO:0000313" key="2">
    <source>
        <dbReference type="Proteomes" id="UP000828048"/>
    </source>
</evidence>